<dbReference type="PROSITE" id="PS51253">
    <property type="entry name" value="HTH_CENPB"/>
    <property type="match status" value="1"/>
</dbReference>
<keyword evidence="1" id="KW-0238">DNA-binding</keyword>
<comment type="caution">
    <text evidence="4">The sequence shown here is derived from an EMBL/GenBank/DDBJ whole genome shotgun (WGS) entry which is preliminary data.</text>
</comment>
<evidence type="ECO:0000259" key="3">
    <source>
        <dbReference type="PROSITE" id="PS51253"/>
    </source>
</evidence>
<proteinExistence type="predicted"/>
<dbReference type="EMBL" id="RRYP01004082">
    <property type="protein sequence ID" value="TNV83186.1"/>
    <property type="molecule type" value="Genomic_DNA"/>
</dbReference>
<dbReference type="SUPFAM" id="SSF46689">
    <property type="entry name" value="Homeodomain-like"/>
    <property type="match status" value="1"/>
</dbReference>
<dbReference type="AlphaFoldDB" id="A0A8J8P002"/>
<gene>
    <name evidence="4" type="ORF">FGO68_gene3051</name>
</gene>
<name>A0A8J8P002_HALGN</name>
<evidence type="ECO:0000256" key="1">
    <source>
        <dbReference type="ARBA" id="ARBA00023125"/>
    </source>
</evidence>
<reference evidence="4" key="1">
    <citation type="submission" date="2019-06" db="EMBL/GenBank/DDBJ databases">
        <authorList>
            <person name="Zheng W."/>
        </authorList>
    </citation>
    <scope>NUCLEOTIDE SEQUENCE</scope>
    <source>
        <strain evidence="4">QDHG01</strain>
    </source>
</reference>
<keyword evidence="5" id="KW-1185">Reference proteome</keyword>
<dbReference type="InterPro" id="IPR009057">
    <property type="entry name" value="Homeodomain-like_sf"/>
</dbReference>
<sequence>MKVGWQRKKGGGRKTKDPDMEKRLFDWYNTRKVTNQQVTAKMIKDKALELRSSPDFIASKGWLDKFKIRYRLEISKEANMLAQGGLMSNQPSNNHSSLVIANSSSTSPTTNTI</sequence>
<dbReference type="InterPro" id="IPR006600">
    <property type="entry name" value="HTH_CenpB_DNA-bd_dom"/>
</dbReference>
<dbReference type="Proteomes" id="UP000785679">
    <property type="component" value="Unassembled WGS sequence"/>
</dbReference>
<dbReference type="OrthoDB" id="292039at2759"/>
<protein>
    <recommendedName>
        <fullName evidence="3">HTH CENPB-type domain-containing protein</fullName>
    </recommendedName>
</protein>
<dbReference type="Pfam" id="PF03221">
    <property type="entry name" value="HTH_Tnp_Tc5"/>
    <property type="match status" value="1"/>
</dbReference>
<feature type="compositionally biased region" description="Polar residues" evidence="2">
    <location>
        <begin position="86"/>
        <end position="101"/>
    </location>
</feature>
<organism evidence="4 5">
    <name type="scientific">Halteria grandinella</name>
    <dbReference type="NCBI Taxonomy" id="5974"/>
    <lineage>
        <taxon>Eukaryota</taxon>
        <taxon>Sar</taxon>
        <taxon>Alveolata</taxon>
        <taxon>Ciliophora</taxon>
        <taxon>Intramacronucleata</taxon>
        <taxon>Spirotrichea</taxon>
        <taxon>Stichotrichia</taxon>
        <taxon>Sporadotrichida</taxon>
        <taxon>Halteriidae</taxon>
        <taxon>Halteria</taxon>
    </lineage>
</organism>
<dbReference type="GO" id="GO:0003677">
    <property type="term" value="F:DNA binding"/>
    <property type="evidence" value="ECO:0007669"/>
    <property type="project" value="UniProtKB-KW"/>
</dbReference>
<evidence type="ECO:0000313" key="4">
    <source>
        <dbReference type="EMBL" id="TNV83186.1"/>
    </source>
</evidence>
<feature type="region of interest" description="Disordered" evidence="2">
    <location>
        <begin position="85"/>
        <end position="113"/>
    </location>
</feature>
<dbReference type="SMART" id="SM00674">
    <property type="entry name" value="CENPB"/>
    <property type="match status" value="1"/>
</dbReference>
<evidence type="ECO:0000256" key="2">
    <source>
        <dbReference type="SAM" id="MobiDB-lite"/>
    </source>
</evidence>
<evidence type="ECO:0000313" key="5">
    <source>
        <dbReference type="Proteomes" id="UP000785679"/>
    </source>
</evidence>
<feature type="domain" description="HTH CENPB-type" evidence="3">
    <location>
        <begin position="8"/>
        <end position="76"/>
    </location>
</feature>
<feature type="compositionally biased region" description="Low complexity" evidence="2">
    <location>
        <begin position="102"/>
        <end position="113"/>
    </location>
</feature>
<accession>A0A8J8P002</accession>
<dbReference type="Gene3D" id="1.10.10.60">
    <property type="entry name" value="Homeodomain-like"/>
    <property type="match status" value="1"/>
</dbReference>